<protein>
    <submittedName>
        <fullName evidence="2">Uncharacterized protein</fullName>
    </submittedName>
</protein>
<gene>
    <name evidence="2" type="ORF">GCM10009742_69220</name>
</gene>
<feature type="region of interest" description="Disordered" evidence="1">
    <location>
        <begin position="50"/>
        <end position="82"/>
    </location>
</feature>
<sequence length="120" mass="12514">MAWVGIDTDQPGHLDLHPVTWASNPVTWTSNPDLADLADLSDHAVSDGLAKLQRPTGRPRYPSGLGGSGEPALLMGDDGGRGNNGRVGLRCVGVVVVVRPSHGAHATGEGWSQTASNGWR</sequence>
<proteinExistence type="predicted"/>
<reference evidence="2 3" key="1">
    <citation type="journal article" date="2019" name="Int. J. Syst. Evol. Microbiol.">
        <title>The Global Catalogue of Microorganisms (GCM) 10K type strain sequencing project: providing services to taxonomists for standard genome sequencing and annotation.</title>
        <authorList>
            <consortium name="The Broad Institute Genomics Platform"/>
            <consortium name="The Broad Institute Genome Sequencing Center for Infectious Disease"/>
            <person name="Wu L."/>
            <person name="Ma J."/>
        </authorList>
    </citation>
    <scope>NUCLEOTIDE SEQUENCE [LARGE SCALE GENOMIC DNA]</scope>
    <source>
        <strain evidence="2 3">JCM 14304</strain>
    </source>
</reference>
<accession>A0ABN2EK10</accession>
<evidence type="ECO:0000313" key="3">
    <source>
        <dbReference type="Proteomes" id="UP001500190"/>
    </source>
</evidence>
<keyword evidence="3" id="KW-1185">Reference proteome</keyword>
<evidence type="ECO:0000256" key="1">
    <source>
        <dbReference type="SAM" id="MobiDB-lite"/>
    </source>
</evidence>
<dbReference type="Proteomes" id="UP001500190">
    <property type="component" value="Unassembled WGS sequence"/>
</dbReference>
<name>A0ABN2EK10_9ACTN</name>
<evidence type="ECO:0000313" key="2">
    <source>
        <dbReference type="EMBL" id="GAA1608970.1"/>
    </source>
</evidence>
<comment type="caution">
    <text evidence="2">The sequence shown here is derived from an EMBL/GenBank/DDBJ whole genome shotgun (WGS) entry which is preliminary data.</text>
</comment>
<dbReference type="EMBL" id="BAAAND010000012">
    <property type="protein sequence ID" value="GAA1608970.1"/>
    <property type="molecule type" value="Genomic_DNA"/>
</dbReference>
<organism evidence="2 3">
    <name type="scientific">Kribbella karoonensis</name>
    <dbReference type="NCBI Taxonomy" id="324851"/>
    <lineage>
        <taxon>Bacteria</taxon>
        <taxon>Bacillati</taxon>
        <taxon>Actinomycetota</taxon>
        <taxon>Actinomycetes</taxon>
        <taxon>Propionibacteriales</taxon>
        <taxon>Kribbellaceae</taxon>
        <taxon>Kribbella</taxon>
    </lineage>
</organism>